<dbReference type="GO" id="GO:0003729">
    <property type="term" value="F:mRNA binding"/>
    <property type="evidence" value="ECO:0007669"/>
    <property type="project" value="TreeGrafter"/>
</dbReference>
<dbReference type="HAMAP" id="MF_00368">
    <property type="entry name" value="Ribosomal_bL12"/>
    <property type="match status" value="1"/>
</dbReference>
<accession>A0A6J5RY10</accession>
<keyword evidence="3" id="KW-0687">Ribonucleoprotein</keyword>
<dbReference type="InterPro" id="IPR013823">
    <property type="entry name" value="Ribosomal_bL12_C"/>
</dbReference>
<evidence type="ECO:0000256" key="3">
    <source>
        <dbReference type="ARBA" id="ARBA00023274"/>
    </source>
</evidence>
<keyword evidence="2 6" id="KW-0689">Ribosomal protein</keyword>
<evidence type="ECO:0000313" key="6">
    <source>
        <dbReference type="EMBL" id="CAB4196944.1"/>
    </source>
</evidence>
<dbReference type="NCBIfam" id="TIGR00855">
    <property type="entry name" value="L12"/>
    <property type="match status" value="1"/>
</dbReference>
<dbReference type="GO" id="GO:1990904">
    <property type="term" value="C:ribonucleoprotein complex"/>
    <property type="evidence" value="ECO:0007669"/>
    <property type="project" value="UniProtKB-KW"/>
</dbReference>
<protein>
    <submittedName>
        <fullName evidence="6">RplL Ribosomal protein L7/L12</fullName>
    </submittedName>
</protein>
<comment type="similarity">
    <text evidence="1">Belongs to the bacterial ribosomal protein bL12 family.</text>
</comment>
<dbReference type="Gene3D" id="1.20.5.710">
    <property type="entry name" value="Single helix bin"/>
    <property type="match status" value="1"/>
</dbReference>
<gene>
    <name evidence="6" type="ORF">UFOVP1290_464</name>
</gene>
<dbReference type="SUPFAM" id="SSF48300">
    <property type="entry name" value="Ribosomal protein L7/12, oligomerisation (N-terminal) domain"/>
    <property type="match status" value="1"/>
</dbReference>
<evidence type="ECO:0000259" key="4">
    <source>
        <dbReference type="Pfam" id="PF00542"/>
    </source>
</evidence>
<dbReference type="Gene3D" id="3.30.1390.10">
    <property type="match status" value="1"/>
</dbReference>
<dbReference type="InterPro" id="IPR008932">
    <property type="entry name" value="Ribosomal_bL12_oligo"/>
</dbReference>
<reference evidence="6" key="1">
    <citation type="submission" date="2020-05" db="EMBL/GenBank/DDBJ databases">
        <authorList>
            <person name="Chiriac C."/>
            <person name="Salcher M."/>
            <person name="Ghai R."/>
            <person name="Kavagutti S V."/>
        </authorList>
    </citation>
    <scope>NUCLEOTIDE SEQUENCE</scope>
</reference>
<dbReference type="GO" id="GO:0003735">
    <property type="term" value="F:structural constituent of ribosome"/>
    <property type="evidence" value="ECO:0007669"/>
    <property type="project" value="InterPro"/>
</dbReference>
<evidence type="ECO:0000256" key="2">
    <source>
        <dbReference type="ARBA" id="ARBA00022980"/>
    </source>
</evidence>
<evidence type="ECO:0000259" key="5">
    <source>
        <dbReference type="Pfam" id="PF16320"/>
    </source>
</evidence>
<dbReference type="EMBL" id="LR797252">
    <property type="protein sequence ID" value="CAB4196944.1"/>
    <property type="molecule type" value="Genomic_DNA"/>
</dbReference>
<name>A0A6J5RY10_9CAUD</name>
<dbReference type="FunFam" id="3.30.1390.10:FF:000001">
    <property type="entry name" value="50S ribosomal protein L7/L12"/>
    <property type="match status" value="1"/>
</dbReference>
<dbReference type="SUPFAM" id="SSF54736">
    <property type="entry name" value="ClpS-like"/>
    <property type="match status" value="1"/>
</dbReference>
<dbReference type="Pfam" id="PF00542">
    <property type="entry name" value="Ribosomal_L12"/>
    <property type="match status" value="1"/>
</dbReference>
<evidence type="ECO:0000256" key="1">
    <source>
        <dbReference type="ARBA" id="ARBA00007197"/>
    </source>
</evidence>
<feature type="domain" description="Large ribosomal subunit protein bL12 oligomerization" evidence="5">
    <location>
        <begin position="5"/>
        <end position="43"/>
    </location>
</feature>
<dbReference type="Pfam" id="PF16320">
    <property type="entry name" value="Ribosomal_L12_N"/>
    <property type="match status" value="1"/>
</dbReference>
<dbReference type="PANTHER" id="PTHR45987">
    <property type="entry name" value="39S RIBOSOMAL PROTEIN L12"/>
    <property type="match status" value="1"/>
</dbReference>
<dbReference type="InterPro" id="IPR000206">
    <property type="entry name" value="Ribosomal_bL12"/>
</dbReference>
<proteinExistence type="inferred from homology"/>
<dbReference type="PANTHER" id="PTHR45987:SF4">
    <property type="entry name" value="LARGE RIBOSOMAL SUBUNIT PROTEIN BL12M"/>
    <property type="match status" value="1"/>
</dbReference>
<organism evidence="6">
    <name type="scientific">uncultured Caudovirales phage</name>
    <dbReference type="NCBI Taxonomy" id="2100421"/>
    <lineage>
        <taxon>Viruses</taxon>
        <taxon>Duplodnaviria</taxon>
        <taxon>Heunggongvirae</taxon>
        <taxon>Uroviricota</taxon>
        <taxon>Caudoviricetes</taxon>
        <taxon>Peduoviridae</taxon>
        <taxon>Maltschvirus</taxon>
        <taxon>Maltschvirus maltsch</taxon>
    </lineage>
</organism>
<feature type="domain" description="Large ribosomal subunit protein bL12 C-terminal" evidence="4">
    <location>
        <begin position="58"/>
        <end position="125"/>
    </location>
</feature>
<dbReference type="InterPro" id="IPR014719">
    <property type="entry name" value="Ribosomal_bL12_C/ClpS-like"/>
</dbReference>
<dbReference type="CDD" id="cd00387">
    <property type="entry name" value="Ribosomal_L7_L12"/>
    <property type="match status" value="1"/>
</dbReference>
<dbReference type="InterPro" id="IPR036235">
    <property type="entry name" value="Ribosomal_bL12_oligo_N_sf"/>
</dbReference>
<sequence length="125" mass="13781">MSELKNEDVLKVIGNYSVMELISLTKELENKWGLKAAPPVVLMKTQETQVQTVVQTEFDVFLASVPADKKMNVIKMVRETMGLGLKEAKDFVESAPKMLKEAVSAEEADVLKEKLTAAGAVIEVK</sequence>